<dbReference type="GO" id="GO:0070012">
    <property type="term" value="F:oligopeptidase activity"/>
    <property type="evidence" value="ECO:0007669"/>
    <property type="project" value="TreeGrafter"/>
</dbReference>
<sequence length="806" mass="87633">MSDLKIPLARHTSTTVAFTSARHGTVQVPNPYAWLEDMSSPETASFVESQNKAFAAYVADESLAAAKQQMTATLMEVAKLAITPSLPQRVVGGDYLFRLLGRGKDYGVWYRGRLDSRFQGQGQGQGAAGGGDSVETHGSGDDKDFTVFYDEATYSAVLTASSPSRSGKYWAFTTSEAGSDWGVVHTKDVRSGEILQHAVRGTKFASKPSSVIPWLSDRGFFYPYYPTDTKRGDGESHGDGNKKVPAQLRFHEIGGPQEEDELVYADPDHPGYSFRAVASDDDRFVFLEVYDSGRGCQVWAARVAEEEQRQEKDGSTKTRRLHLKFDGKISDSSEAEWEYVGTSAEDHTHLFWTSADNGKVVSWSPDTGALDEVVPPHERQTLKLARLLPGGHVLVVRSIDVRDQVQIFSRGGQHLRTLDDLPLWTILDVSYDVSAEIVFLLESSFCHPPRIWYARLCLDDRVGGGEGGREEGEGGQPKVETSLTISPLSLLSLFFDPPVSQSPTLSTTQVFYPSLDSTPIPMFLTSTSTPSPTAPILLYIYGGFGISVIPHFRPDFLTFASPSTLGGILAVANIRGGGEYGTQWHRGACKKNRQRVFDDIIAAGRFLRERFSSTGAGPGQGRRNIILMGESMGGLNAATAMTQAPDLFDAVILNAPVVDILHRQRVDRSKRGVEDMGDVNDPGDFDVVYRWSPMEKVLEAGNAEANPNSIASATGGDGVAVGLRYPPVLLTAGDKDDAVSYSNSLKMAAALQRAASRAGDVAPPTHLRIISNLGHGGNISARQKAAVGLERWLWVVKTLNLDVYGG</sequence>
<dbReference type="InterPro" id="IPR023302">
    <property type="entry name" value="Pept_S9A_N"/>
</dbReference>
<dbReference type="InterPro" id="IPR001375">
    <property type="entry name" value="Peptidase_S9_cat"/>
</dbReference>
<dbReference type="Gene3D" id="3.40.50.1820">
    <property type="entry name" value="alpha/beta hydrolase"/>
    <property type="match status" value="2"/>
</dbReference>
<comment type="similarity">
    <text evidence="2 6">Belongs to the peptidase S9A family.</text>
</comment>
<evidence type="ECO:0000256" key="2">
    <source>
        <dbReference type="ARBA" id="ARBA00005228"/>
    </source>
</evidence>
<keyword evidence="5 6" id="KW-0720">Serine protease</keyword>
<dbReference type="InterPro" id="IPR002470">
    <property type="entry name" value="Peptidase_S9A"/>
</dbReference>
<evidence type="ECO:0000259" key="8">
    <source>
        <dbReference type="Pfam" id="PF02897"/>
    </source>
</evidence>
<dbReference type="GO" id="GO:0005829">
    <property type="term" value="C:cytosol"/>
    <property type="evidence" value="ECO:0007669"/>
    <property type="project" value="TreeGrafter"/>
</dbReference>
<protein>
    <recommendedName>
        <fullName evidence="6">Prolyl endopeptidase</fullName>
        <ecNumber evidence="6">3.4.21.-</ecNumber>
    </recommendedName>
</protein>
<dbReference type="PANTHER" id="PTHR42881:SF2">
    <property type="entry name" value="PROLYL ENDOPEPTIDASE"/>
    <property type="match status" value="1"/>
</dbReference>
<dbReference type="InterPro" id="IPR051167">
    <property type="entry name" value="Prolyl_oligopep/macrocyclase"/>
</dbReference>
<name>A0A0D2GN14_9EURO</name>
<evidence type="ECO:0000256" key="5">
    <source>
        <dbReference type="ARBA" id="ARBA00022825"/>
    </source>
</evidence>
<evidence type="ECO:0000256" key="4">
    <source>
        <dbReference type="ARBA" id="ARBA00022801"/>
    </source>
</evidence>
<evidence type="ECO:0000313" key="10">
    <source>
        <dbReference type="Proteomes" id="UP000054266"/>
    </source>
</evidence>
<dbReference type="GO" id="GO:0006508">
    <property type="term" value="P:proteolysis"/>
    <property type="evidence" value="ECO:0007669"/>
    <property type="project" value="UniProtKB-KW"/>
</dbReference>
<feature type="domain" description="Peptidase S9 prolyl oligopeptidase catalytic" evidence="7">
    <location>
        <begin position="563"/>
        <end position="800"/>
    </location>
</feature>
<evidence type="ECO:0000259" key="7">
    <source>
        <dbReference type="Pfam" id="PF00326"/>
    </source>
</evidence>
<reference evidence="9 10" key="1">
    <citation type="submission" date="2015-01" db="EMBL/GenBank/DDBJ databases">
        <title>The Genome Sequence of Capronia semiimmersa CBS27337.</title>
        <authorList>
            <consortium name="The Broad Institute Genomics Platform"/>
            <person name="Cuomo C."/>
            <person name="de Hoog S."/>
            <person name="Gorbushina A."/>
            <person name="Stielow B."/>
            <person name="Teixiera M."/>
            <person name="Abouelleil A."/>
            <person name="Chapman S.B."/>
            <person name="Priest M."/>
            <person name="Young S.K."/>
            <person name="Wortman J."/>
            <person name="Nusbaum C."/>
            <person name="Birren B."/>
        </authorList>
    </citation>
    <scope>NUCLEOTIDE SEQUENCE [LARGE SCALE GENOMIC DNA]</scope>
    <source>
        <strain evidence="9 10">CBS 27337</strain>
    </source>
</reference>
<dbReference type="PRINTS" id="PR00862">
    <property type="entry name" value="PROLIGOPTASE"/>
</dbReference>
<dbReference type="SUPFAM" id="SSF50993">
    <property type="entry name" value="Peptidase/esterase 'gauge' domain"/>
    <property type="match status" value="1"/>
</dbReference>
<feature type="domain" description="Peptidase S9A N-terminal" evidence="8">
    <location>
        <begin position="21"/>
        <end position="453"/>
    </location>
</feature>
<accession>A0A0D2GN14</accession>
<dbReference type="EMBL" id="KN846956">
    <property type="protein sequence ID" value="KIW73784.1"/>
    <property type="molecule type" value="Genomic_DNA"/>
</dbReference>
<evidence type="ECO:0000313" key="9">
    <source>
        <dbReference type="EMBL" id="KIW73784.1"/>
    </source>
</evidence>
<proteinExistence type="inferred from homology"/>
<dbReference type="SUPFAM" id="SSF53474">
    <property type="entry name" value="alpha/beta-Hydrolases"/>
    <property type="match status" value="1"/>
</dbReference>
<comment type="catalytic activity">
    <reaction evidence="1">
        <text>Hydrolysis of Pro-|-Xaa &gt;&gt; Ala-|-Xaa in oligopeptides.</text>
        <dbReference type="EC" id="3.4.21.26"/>
    </reaction>
</comment>
<dbReference type="PANTHER" id="PTHR42881">
    <property type="entry name" value="PROLYL ENDOPEPTIDASE"/>
    <property type="match status" value="1"/>
</dbReference>
<dbReference type="Proteomes" id="UP000054266">
    <property type="component" value="Unassembled WGS sequence"/>
</dbReference>
<dbReference type="InterPro" id="IPR029058">
    <property type="entry name" value="AB_hydrolase_fold"/>
</dbReference>
<evidence type="ECO:0000256" key="6">
    <source>
        <dbReference type="RuleBase" id="RU368024"/>
    </source>
</evidence>
<dbReference type="STRING" id="5601.A0A0D2GN14"/>
<dbReference type="GO" id="GO:0004252">
    <property type="term" value="F:serine-type endopeptidase activity"/>
    <property type="evidence" value="ECO:0007669"/>
    <property type="project" value="UniProtKB-UniRule"/>
</dbReference>
<keyword evidence="4 6" id="KW-0378">Hydrolase</keyword>
<evidence type="ECO:0000256" key="3">
    <source>
        <dbReference type="ARBA" id="ARBA00022670"/>
    </source>
</evidence>
<dbReference type="AlphaFoldDB" id="A0A0D2GN14"/>
<gene>
    <name evidence="9" type="ORF">PV04_01876</name>
</gene>
<dbReference type="Pfam" id="PF00326">
    <property type="entry name" value="Peptidase_S9"/>
    <property type="match status" value="1"/>
</dbReference>
<dbReference type="HOGENOM" id="CLU_011290_1_1_1"/>
<dbReference type="EC" id="3.4.21.-" evidence="6"/>
<keyword evidence="3 6" id="KW-0645">Protease</keyword>
<evidence type="ECO:0000256" key="1">
    <source>
        <dbReference type="ARBA" id="ARBA00001070"/>
    </source>
</evidence>
<keyword evidence="10" id="KW-1185">Reference proteome</keyword>
<dbReference type="Pfam" id="PF02897">
    <property type="entry name" value="Peptidase_S9_N"/>
    <property type="match status" value="1"/>
</dbReference>
<organism evidence="9 10">
    <name type="scientific">Phialophora macrospora</name>
    <dbReference type="NCBI Taxonomy" id="1851006"/>
    <lineage>
        <taxon>Eukaryota</taxon>
        <taxon>Fungi</taxon>
        <taxon>Dikarya</taxon>
        <taxon>Ascomycota</taxon>
        <taxon>Pezizomycotina</taxon>
        <taxon>Eurotiomycetes</taxon>
        <taxon>Chaetothyriomycetidae</taxon>
        <taxon>Chaetothyriales</taxon>
        <taxon>Herpotrichiellaceae</taxon>
        <taxon>Phialophora</taxon>
    </lineage>
</organism>
<dbReference type="Gene3D" id="2.130.10.120">
    <property type="entry name" value="Prolyl oligopeptidase, N-terminal domain"/>
    <property type="match status" value="1"/>
</dbReference>